<name>A0AC60VZ73_9ARCH</name>
<dbReference type="Proteomes" id="UP000559653">
    <property type="component" value="Unassembled WGS sequence"/>
</dbReference>
<organism evidence="1 2">
    <name type="scientific">Candidatus Nitrosomaritimum aestuariumsis</name>
    <dbReference type="NCBI Taxonomy" id="3342354"/>
    <lineage>
        <taxon>Archaea</taxon>
        <taxon>Nitrososphaerota</taxon>
        <taxon>Nitrososphaeria</taxon>
        <taxon>Nitrosopumilales</taxon>
        <taxon>Nitrosopumilaceae</taxon>
        <taxon>Candidatus Nitrosomaritimum</taxon>
    </lineage>
</organism>
<gene>
    <name evidence="1" type="ORF">H2B03_06145</name>
</gene>
<evidence type="ECO:0000313" key="1">
    <source>
        <dbReference type="EMBL" id="MBA4452728.1"/>
    </source>
</evidence>
<proteinExistence type="predicted"/>
<protein>
    <submittedName>
        <fullName evidence="1">Uncharacterized protein</fullName>
    </submittedName>
</protein>
<dbReference type="EMBL" id="JACEMZ010000039">
    <property type="protein sequence ID" value="MBA4452728.1"/>
    <property type="molecule type" value="Genomic_DNA"/>
</dbReference>
<accession>A0AC60VZ73</accession>
<evidence type="ECO:0000313" key="2">
    <source>
        <dbReference type="Proteomes" id="UP000559653"/>
    </source>
</evidence>
<reference evidence="1 2" key="1">
    <citation type="journal article" date="2020" name="Appl. Environ. Microbiol.">
        <title>Genomic Characteristics of a Novel Species of Ammonia-Oxidizing Archaea from the Jiulong River Estuary.</title>
        <authorList>
            <person name="Zou D."/>
            <person name="Wan R."/>
            <person name="Han L."/>
            <person name="Xu M.N."/>
            <person name="Liu Y."/>
            <person name="Liu H."/>
            <person name="Kao S.J."/>
            <person name="Li M."/>
        </authorList>
    </citation>
    <scope>NUCLEOTIDE SEQUENCE [LARGE SCALE GENOMIC DNA]</scope>
    <source>
        <strain evidence="1">W1bin1</strain>
    </source>
</reference>
<comment type="caution">
    <text evidence="1">The sequence shown here is derived from an EMBL/GenBank/DDBJ whole genome shotgun (WGS) entry which is preliminary data.</text>
</comment>
<sequence>MSSRIKSNNFKIDGKVQWPFSSNMDSNQHSSLMKSRVKKIVGMRGTASFMKKDSPKLDVQANGRKTRLTINRGTQKFMHDVLTTQEMLEAKKHLSTVNHVCDSCGTNINSEISRVLILSNMDGGPLLVFTHFFAPCWNFEKLLKKHKNFRIEKMSFSFPENMSICDESIRKMQTSFHFWI</sequence>